<evidence type="ECO:0000313" key="8">
    <source>
        <dbReference type="EMBL" id="MFC7188027.1"/>
    </source>
</evidence>
<dbReference type="GO" id="GO:0008650">
    <property type="term" value="F:rRNA (uridine-2'-O-)-methyltransferase activity"/>
    <property type="evidence" value="ECO:0007669"/>
    <property type="project" value="UniProtKB-UniRule"/>
</dbReference>
<comment type="subcellular location">
    <subcellularLocation>
        <location evidence="5">Cytoplasm</location>
    </subcellularLocation>
</comment>
<evidence type="ECO:0000256" key="3">
    <source>
        <dbReference type="ARBA" id="ARBA00022679"/>
    </source>
</evidence>
<dbReference type="InterPro" id="IPR012340">
    <property type="entry name" value="NA-bd_OB-fold"/>
</dbReference>
<dbReference type="AlphaFoldDB" id="A0ABD5YJT4"/>
<dbReference type="PROSITE" id="PS50926">
    <property type="entry name" value="TRAM"/>
    <property type="match status" value="1"/>
</dbReference>
<evidence type="ECO:0000256" key="6">
    <source>
        <dbReference type="SAM" id="MobiDB-lite"/>
    </source>
</evidence>
<dbReference type="RefSeq" id="WP_267665477.1">
    <property type="nucleotide sequence ID" value="NZ_JAODIX010000068.1"/>
</dbReference>
<feature type="region of interest" description="Disordered" evidence="6">
    <location>
        <begin position="254"/>
        <end position="274"/>
    </location>
</feature>
<keyword evidence="9" id="KW-1185">Reference proteome</keyword>
<feature type="binding site" evidence="5">
    <location>
        <position position="50"/>
    </location>
    <ligand>
        <name>S-adenosyl-L-methionine</name>
        <dbReference type="ChEBI" id="CHEBI:59789"/>
    </ligand>
</feature>
<dbReference type="SUPFAM" id="SSF50249">
    <property type="entry name" value="Nucleic acid-binding proteins"/>
    <property type="match status" value="1"/>
</dbReference>
<dbReference type="InterPro" id="IPR002792">
    <property type="entry name" value="TRAM_dom"/>
</dbReference>
<feature type="binding site" evidence="5">
    <location>
        <position position="48"/>
    </location>
    <ligand>
        <name>S-adenosyl-L-methionine</name>
        <dbReference type="ChEBI" id="CHEBI:59789"/>
    </ligand>
</feature>
<keyword evidence="5" id="KW-0963">Cytoplasm</keyword>
<gene>
    <name evidence="5" type="primary">rlmE</name>
    <name evidence="8" type="ORF">ACFQMK_14310</name>
</gene>
<dbReference type="InterPro" id="IPR015507">
    <property type="entry name" value="rRNA-MeTfrase_E"/>
</dbReference>
<dbReference type="PANTHER" id="PTHR10920">
    <property type="entry name" value="RIBOSOMAL RNA METHYLTRANSFERASE"/>
    <property type="match status" value="1"/>
</dbReference>
<feature type="active site" description="Proton acceptor" evidence="5">
    <location>
        <position position="151"/>
    </location>
</feature>
<dbReference type="Proteomes" id="UP001596390">
    <property type="component" value="Unassembled WGS sequence"/>
</dbReference>
<proteinExistence type="inferred from homology"/>
<comment type="caution">
    <text evidence="8">The sequence shown here is derived from an EMBL/GenBank/DDBJ whole genome shotgun (WGS) entry which is preliminary data.</text>
</comment>
<dbReference type="EC" id="2.1.1.166" evidence="5"/>
<evidence type="ECO:0000256" key="5">
    <source>
        <dbReference type="HAMAP-Rule" id="MF_01547"/>
    </source>
</evidence>
<organism evidence="8 9">
    <name type="scientific">Halorubrum yunnanense</name>
    <dbReference type="NCBI Taxonomy" id="1526162"/>
    <lineage>
        <taxon>Archaea</taxon>
        <taxon>Methanobacteriati</taxon>
        <taxon>Methanobacteriota</taxon>
        <taxon>Stenosarchaea group</taxon>
        <taxon>Halobacteria</taxon>
        <taxon>Halobacteriales</taxon>
        <taxon>Haloferacaceae</taxon>
        <taxon>Halorubrum</taxon>
    </lineage>
</organism>
<accession>A0ABD5YJT4</accession>
<dbReference type="InterPro" id="IPR050082">
    <property type="entry name" value="RNA_methyltr_RlmE"/>
</dbReference>
<comment type="catalytic activity">
    <reaction evidence="5">
        <text>uridine(2552) in 23S rRNA + S-adenosyl-L-methionine = 2'-O-methyluridine(2552) in 23S rRNA + S-adenosyl-L-homocysteine + H(+)</text>
        <dbReference type="Rhea" id="RHEA:42720"/>
        <dbReference type="Rhea" id="RHEA-COMP:10202"/>
        <dbReference type="Rhea" id="RHEA-COMP:10203"/>
        <dbReference type="ChEBI" id="CHEBI:15378"/>
        <dbReference type="ChEBI" id="CHEBI:57856"/>
        <dbReference type="ChEBI" id="CHEBI:59789"/>
        <dbReference type="ChEBI" id="CHEBI:65315"/>
        <dbReference type="ChEBI" id="CHEBI:74478"/>
        <dbReference type="EC" id="2.1.1.166"/>
    </reaction>
</comment>
<feature type="domain" description="TRAM" evidence="7">
    <location>
        <begin position="198"/>
        <end position="256"/>
    </location>
</feature>
<dbReference type="GO" id="GO:0005737">
    <property type="term" value="C:cytoplasm"/>
    <property type="evidence" value="ECO:0007669"/>
    <property type="project" value="UniProtKB-SubCell"/>
</dbReference>
<feature type="binding site" evidence="5">
    <location>
        <position position="111"/>
    </location>
    <ligand>
        <name>S-adenosyl-L-methionine</name>
        <dbReference type="ChEBI" id="CHEBI:59789"/>
    </ligand>
</feature>
<keyword evidence="4 5" id="KW-0949">S-adenosyl-L-methionine</keyword>
<dbReference type="Gene3D" id="2.40.50.140">
    <property type="entry name" value="Nucleic acid-binding proteins"/>
    <property type="match status" value="1"/>
</dbReference>
<dbReference type="Pfam" id="PF01728">
    <property type="entry name" value="FtsJ"/>
    <property type="match status" value="1"/>
</dbReference>
<dbReference type="HAMAP" id="MF_01547">
    <property type="entry name" value="RNA_methyltr_E"/>
    <property type="match status" value="1"/>
</dbReference>
<dbReference type="InterPro" id="IPR029063">
    <property type="entry name" value="SAM-dependent_MTases_sf"/>
</dbReference>
<feature type="binding site" evidence="5">
    <location>
        <position position="86"/>
    </location>
    <ligand>
        <name>S-adenosyl-L-methionine</name>
        <dbReference type="ChEBI" id="CHEBI:59789"/>
    </ligand>
</feature>
<feature type="binding site" evidence="5">
    <location>
        <position position="68"/>
    </location>
    <ligand>
        <name>S-adenosyl-L-methionine</name>
        <dbReference type="ChEBI" id="CHEBI:59789"/>
    </ligand>
</feature>
<evidence type="ECO:0000256" key="4">
    <source>
        <dbReference type="ARBA" id="ARBA00022691"/>
    </source>
</evidence>
<keyword evidence="2 5" id="KW-0489">Methyltransferase</keyword>
<keyword evidence="3 5" id="KW-0808">Transferase</keyword>
<evidence type="ECO:0000256" key="2">
    <source>
        <dbReference type="ARBA" id="ARBA00022603"/>
    </source>
</evidence>
<comment type="similarity">
    <text evidence="5">Belongs to the class I-like SAM-binding methyltransferase superfamily. RNA methyltransferase RlmE family.</text>
</comment>
<dbReference type="Gene3D" id="3.40.50.150">
    <property type="entry name" value="Vaccinia Virus protein VP39"/>
    <property type="match status" value="1"/>
</dbReference>
<evidence type="ECO:0000313" key="9">
    <source>
        <dbReference type="Proteomes" id="UP001596390"/>
    </source>
</evidence>
<reference evidence="8 9" key="1">
    <citation type="journal article" date="2019" name="Int. J. Syst. Evol. Microbiol.">
        <title>The Global Catalogue of Microorganisms (GCM) 10K type strain sequencing project: providing services to taxonomists for standard genome sequencing and annotation.</title>
        <authorList>
            <consortium name="The Broad Institute Genomics Platform"/>
            <consortium name="The Broad Institute Genome Sequencing Center for Infectious Disease"/>
            <person name="Wu L."/>
            <person name="Ma J."/>
        </authorList>
    </citation>
    <scope>NUCLEOTIDE SEQUENCE [LARGE SCALE GENOMIC DNA]</scope>
    <source>
        <strain evidence="8 9">Q85</strain>
    </source>
</reference>
<dbReference type="Pfam" id="PF01938">
    <property type="entry name" value="TRAM"/>
    <property type="match status" value="1"/>
</dbReference>
<name>A0ABD5YJT4_9EURY</name>
<dbReference type="PANTHER" id="PTHR10920:SF13">
    <property type="entry name" value="PRE-RRNA 2'-O-RIBOSE RNA METHYLTRANSFERASE FTSJ3"/>
    <property type="match status" value="1"/>
</dbReference>
<dbReference type="EMBL" id="JBHSZZ010000068">
    <property type="protein sequence ID" value="MFC7188027.1"/>
    <property type="molecule type" value="Genomic_DNA"/>
</dbReference>
<dbReference type="InterPro" id="IPR002877">
    <property type="entry name" value="RNA_MeTrfase_FtsJ_dom"/>
</dbReference>
<evidence type="ECO:0000259" key="7">
    <source>
        <dbReference type="PROSITE" id="PS50926"/>
    </source>
</evidence>
<dbReference type="SUPFAM" id="SSF53335">
    <property type="entry name" value="S-adenosyl-L-methionine-dependent methyltransferases"/>
    <property type="match status" value="1"/>
</dbReference>
<keyword evidence="1 5" id="KW-0698">rRNA processing</keyword>
<sequence>MAGKDKYYNKSKQQGYRARSAYKLKQIDEESDLFERGDTVVDLGAAPGGWLQVAAEEVGESGTVVGVDLQRIDDLEEHDAETIRGDMTDERTRHYLREAVGERGADVVVSDMAPNMTGEYSLDHARSIHLARQAFDVAEELLAPGGDFVAKAFQGEDLDAFREDVRGEFQYLRTVSPPASRDSSSEVYLVAKGLNTAPVEAGDRLEVTVEELGDEGDGIAYVEGYSVFVSDAAVGETVTVEIDEAKPRFGFAERVDVAEERDEGDEAHADDADA</sequence>
<evidence type="ECO:0000256" key="1">
    <source>
        <dbReference type="ARBA" id="ARBA00022552"/>
    </source>
</evidence>
<comment type="function">
    <text evidence="5">Specifically methylates the uridine in position 2552 of 23S rRNA at the 2'-O position of the ribose in the fully assembled 50S ribosomal subunit.</text>
</comment>
<protein>
    <recommendedName>
        <fullName evidence="5">Ribosomal RNA large subunit methyltransferase E</fullName>
        <ecNumber evidence="5">2.1.1.166</ecNumber>
    </recommendedName>
    <alternativeName>
        <fullName evidence="5">23S rRNA Um2552 methyltransferase</fullName>
    </alternativeName>
    <alternativeName>
        <fullName evidence="5">rRNA (uridine-2'-O-)-methyltransferase</fullName>
    </alternativeName>
</protein>